<comment type="catalytic activity">
    <reaction evidence="5">
        <text>ATP + [NEDD8 protein] + [E1 NEDD8-activating enzyme]-L-cysteine = AMP + diphosphate + [E1 NEDD8-activating enzyme]-S-[NEDD8 protein]-yl-L-cysteine.</text>
        <dbReference type="EC" id="6.2.1.64"/>
    </reaction>
</comment>
<dbReference type="Gramene" id="PSR92721">
    <property type="protein sequence ID" value="PSR92721"/>
    <property type="gene ID" value="CEY00_Acc27320"/>
</dbReference>
<reference evidence="8" key="2">
    <citation type="journal article" date="2018" name="BMC Genomics">
        <title>A manually annotated Actinidia chinensis var. chinensis (kiwifruit) genome highlights the challenges associated with draft genomes and gene prediction in plants.</title>
        <authorList>
            <person name="Pilkington S.M."/>
            <person name="Crowhurst R."/>
            <person name="Hilario E."/>
            <person name="Nardozza S."/>
            <person name="Fraser L."/>
            <person name="Peng Y."/>
            <person name="Gunaseelan K."/>
            <person name="Simpson R."/>
            <person name="Tahir J."/>
            <person name="Deroles S.C."/>
            <person name="Templeton K."/>
            <person name="Luo Z."/>
            <person name="Davy M."/>
            <person name="Cheng C."/>
            <person name="McNeilage M."/>
            <person name="Scaglione D."/>
            <person name="Liu Y."/>
            <person name="Zhang Q."/>
            <person name="Datson P."/>
            <person name="De Silva N."/>
            <person name="Gardiner S.E."/>
            <person name="Bassett H."/>
            <person name="Chagne D."/>
            <person name="McCallum J."/>
            <person name="Dzierzon H."/>
            <person name="Deng C."/>
            <person name="Wang Y.Y."/>
            <person name="Barron L."/>
            <person name="Manako K."/>
            <person name="Bowen J."/>
            <person name="Foster T.M."/>
            <person name="Erridge Z.A."/>
            <person name="Tiffin H."/>
            <person name="Waite C.N."/>
            <person name="Davies K.M."/>
            <person name="Grierson E.P."/>
            <person name="Laing W.A."/>
            <person name="Kirk R."/>
            <person name="Chen X."/>
            <person name="Wood M."/>
            <person name="Montefiori M."/>
            <person name="Brummell D.A."/>
            <person name="Schwinn K.E."/>
            <person name="Catanach A."/>
            <person name="Fullerton C."/>
            <person name="Li D."/>
            <person name="Meiyalaghan S."/>
            <person name="Nieuwenhuizen N."/>
            <person name="Read N."/>
            <person name="Prakash R."/>
            <person name="Hunter D."/>
            <person name="Zhang H."/>
            <person name="McKenzie M."/>
            <person name="Knabel M."/>
            <person name="Harris A."/>
            <person name="Allan A.C."/>
            <person name="Gleave A."/>
            <person name="Chen A."/>
            <person name="Janssen B.J."/>
            <person name="Plunkett B."/>
            <person name="Ampomah-Dwamena C."/>
            <person name="Voogd C."/>
            <person name="Leif D."/>
            <person name="Lafferty D."/>
            <person name="Souleyre E.J.F."/>
            <person name="Varkonyi-Gasic E."/>
            <person name="Gambi F."/>
            <person name="Hanley J."/>
            <person name="Yao J.L."/>
            <person name="Cheung J."/>
            <person name="David K.M."/>
            <person name="Warren B."/>
            <person name="Marsh K."/>
            <person name="Snowden K.C."/>
            <person name="Lin-Wang K."/>
            <person name="Brian L."/>
            <person name="Martinez-Sanchez M."/>
            <person name="Wang M."/>
            <person name="Ileperuma N."/>
            <person name="Macnee N."/>
            <person name="Campin R."/>
            <person name="McAtee P."/>
            <person name="Drummond R.S.M."/>
            <person name="Espley R.V."/>
            <person name="Ireland H.S."/>
            <person name="Wu R."/>
            <person name="Atkinson R.G."/>
            <person name="Karunairetnam S."/>
            <person name="Bulley S."/>
            <person name="Chunkath S."/>
            <person name="Hanley Z."/>
            <person name="Storey R."/>
            <person name="Thrimawithana A.H."/>
            <person name="Thomson S."/>
            <person name="David C."/>
            <person name="Testolin R."/>
            <person name="Huang H."/>
            <person name="Hellens R.P."/>
            <person name="Schaffer R.J."/>
        </authorList>
    </citation>
    <scope>NUCLEOTIDE SEQUENCE [LARGE SCALE GENOMIC DNA]</scope>
    <source>
        <strain evidence="8">cv. Red5</strain>
    </source>
</reference>
<dbReference type="PANTHER" id="PTHR10953:SF6">
    <property type="entry name" value="NEDD8-ACTIVATING ENZYME E1 CATALYTIC SUBUNIT"/>
    <property type="match status" value="1"/>
</dbReference>
<name>A0A2R6PK53_ACTCC</name>
<dbReference type="Gene3D" id="3.10.290.20">
    <property type="entry name" value="Ubiquitin-like 2 activating enzyme e1b. Chain: B, domain 3"/>
    <property type="match status" value="1"/>
</dbReference>
<evidence type="ECO:0000256" key="2">
    <source>
        <dbReference type="ARBA" id="ARBA00022786"/>
    </source>
</evidence>
<keyword evidence="3 5" id="KW-0067">ATP-binding</keyword>
<evidence type="ECO:0000313" key="8">
    <source>
        <dbReference type="Proteomes" id="UP000241394"/>
    </source>
</evidence>
<keyword evidence="2 5" id="KW-0833">Ubl conjugation pathway</keyword>
<feature type="domain" description="E2 binding" evidence="6">
    <location>
        <begin position="154"/>
        <end position="245"/>
    </location>
</feature>
<dbReference type="PANTHER" id="PTHR10953">
    <property type="entry name" value="UBIQUITIN-ACTIVATING ENZYME E1"/>
    <property type="match status" value="1"/>
</dbReference>
<evidence type="ECO:0000256" key="1">
    <source>
        <dbReference type="ARBA" id="ARBA00022741"/>
    </source>
</evidence>
<keyword evidence="1 5" id="KW-0547">Nucleotide-binding</keyword>
<dbReference type="InterPro" id="IPR033127">
    <property type="entry name" value="UBQ-activ_enz_E1_Cys_AS"/>
</dbReference>
<comment type="pathway">
    <text evidence="5">Protein modification; protein neddylation.</text>
</comment>
<dbReference type="FunFam" id="3.10.290.20:FF:000006">
    <property type="entry name" value="NEDD8-activating enzyme E1 catalytic subunit"/>
    <property type="match status" value="1"/>
</dbReference>
<dbReference type="InterPro" id="IPR045886">
    <property type="entry name" value="ThiF/MoeB/HesA"/>
</dbReference>
<dbReference type="OMA" id="RKANCLA"/>
<dbReference type="GO" id="GO:0045116">
    <property type="term" value="P:protein neddylation"/>
    <property type="evidence" value="ECO:0007669"/>
    <property type="project" value="UniProtKB-UniRule"/>
</dbReference>
<feature type="active site" description="Glycyl thioester intermediate" evidence="4">
    <location>
        <position position="40"/>
    </location>
</feature>
<evidence type="ECO:0000313" key="7">
    <source>
        <dbReference type="EMBL" id="PSR92721.1"/>
    </source>
</evidence>
<dbReference type="OrthoDB" id="10255449at2759"/>
<dbReference type="Pfam" id="PF00899">
    <property type="entry name" value="ThiF"/>
    <property type="match status" value="1"/>
</dbReference>
<keyword evidence="5" id="KW-0436">Ligase</keyword>
<protein>
    <recommendedName>
        <fullName evidence="5">NEDD8-activating enzyme E1 catalytic subunit</fullName>
        <ecNumber evidence="5">6.2.1.64</ecNumber>
    </recommendedName>
</protein>
<organism evidence="7 8">
    <name type="scientific">Actinidia chinensis var. chinensis</name>
    <name type="common">Chinese soft-hair kiwi</name>
    <dbReference type="NCBI Taxonomy" id="1590841"/>
    <lineage>
        <taxon>Eukaryota</taxon>
        <taxon>Viridiplantae</taxon>
        <taxon>Streptophyta</taxon>
        <taxon>Embryophyta</taxon>
        <taxon>Tracheophyta</taxon>
        <taxon>Spermatophyta</taxon>
        <taxon>Magnoliopsida</taxon>
        <taxon>eudicotyledons</taxon>
        <taxon>Gunneridae</taxon>
        <taxon>Pentapetalae</taxon>
        <taxon>asterids</taxon>
        <taxon>Ericales</taxon>
        <taxon>Actinidiaceae</taxon>
        <taxon>Actinidia</taxon>
    </lineage>
</organism>
<dbReference type="Gene3D" id="3.40.50.720">
    <property type="entry name" value="NAD(P)-binding Rossmann-like Domain"/>
    <property type="match status" value="1"/>
</dbReference>
<dbReference type="Proteomes" id="UP000241394">
    <property type="component" value="Chromosome LG24"/>
</dbReference>
<dbReference type="SUPFAM" id="SSF69572">
    <property type="entry name" value="Activating enzymes of the ubiquitin-like proteins"/>
    <property type="match status" value="1"/>
</dbReference>
<dbReference type="InterPro" id="IPR035985">
    <property type="entry name" value="Ubiquitin-activating_enz"/>
</dbReference>
<dbReference type="InParanoid" id="A0A2R6PK53"/>
<dbReference type="GO" id="GO:0005737">
    <property type="term" value="C:cytoplasm"/>
    <property type="evidence" value="ECO:0007669"/>
    <property type="project" value="TreeGrafter"/>
</dbReference>
<comment type="function">
    <text evidence="5">Catalytic subunit of the dimeric E1 enzyme, which activates NEDD8.</text>
</comment>
<evidence type="ECO:0000256" key="5">
    <source>
        <dbReference type="RuleBase" id="RU368009"/>
    </source>
</evidence>
<reference evidence="7 8" key="1">
    <citation type="submission" date="2017-07" db="EMBL/GenBank/DDBJ databases">
        <title>An improved, manually edited Actinidia chinensis var. chinensis (kiwifruit) genome highlights the challenges associated with draft genomes and gene prediction in plants.</title>
        <authorList>
            <person name="Pilkington S."/>
            <person name="Crowhurst R."/>
            <person name="Hilario E."/>
            <person name="Nardozza S."/>
            <person name="Fraser L."/>
            <person name="Peng Y."/>
            <person name="Gunaseelan K."/>
            <person name="Simpson R."/>
            <person name="Tahir J."/>
            <person name="Deroles S."/>
            <person name="Templeton K."/>
            <person name="Luo Z."/>
            <person name="Davy M."/>
            <person name="Cheng C."/>
            <person name="Mcneilage M."/>
            <person name="Scaglione D."/>
            <person name="Liu Y."/>
            <person name="Zhang Q."/>
            <person name="Datson P."/>
            <person name="De Silva N."/>
            <person name="Gardiner S."/>
            <person name="Bassett H."/>
            <person name="Chagne D."/>
            <person name="Mccallum J."/>
            <person name="Dzierzon H."/>
            <person name="Deng C."/>
            <person name="Wang Y.-Y."/>
            <person name="Barron N."/>
            <person name="Manako K."/>
            <person name="Bowen J."/>
            <person name="Foster T."/>
            <person name="Erridge Z."/>
            <person name="Tiffin H."/>
            <person name="Waite C."/>
            <person name="Davies K."/>
            <person name="Grierson E."/>
            <person name="Laing W."/>
            <person name="Kirk R."/>
            <person name="Chen X."/>
            <person name="Wood M."/>
            <person name="Montefiori M."/>
            <person name="Brummell D."/>
            <person name="Schwinn K."/>
            <person name="Catanach A."/>
            <person name="Fullerton C."/>
            <person name="Li D."/>
            <person name="Meiyalaghan S."/>
            <person name="Nieuwenhuizen N."/>
            <person name="Read N."/>
            <person name="Prakash R."/>
            <person name="Hunter D."/>
            <person name="Zhang H."/>
            <person name="Mckenzie M."/>
            <person name="Knabel M."/>
            <person name="Harris A."/>
            <person name="Allan A."/>
            <person name="Chen A."/>
            <person name="Janssen B."/>
            <person name="Plunkett B."/>
            <person name="Dwamena C."/>
            <person name="Voogd C."/>
            <person name="Leif D."/>
            <person name="Lafferty D."/>
            <person name="Souleyre E."/>
            <person name="Varkonyi-Gasic E."/>
            <person name="Gambi F."/>
            <person name="Hanley J."/>
            <person name="Yao J.-L."/>
            <person name="Cheung J."/>
            <person name="David K."/>
            <person name="Warren B."/>
            <person name="Marsh K."/>
            <person name="Snowden K."/>
            <person name="Lin-Wang K."/>
            <person name="Brian L."/>
            <person name="Martinez-Sanchez M."/>
            <person name="Wang M."/>
            <person name="Ileperuma N."/>
            <person name="Macnee N."/>
            <person name="Campin R."/>
            <person name="Mcatee P."/>
            <person name="Drummond R."/>
            <person name="Espley R."/>
            <person name="Ireland H."/>
            <person name="Wu R."/>
            <person name="Atkinson R."/>
            <person name="Karunairetnam S."/>
            <person name="Bulley S."/>
            <person name="Chunkath S."/>
            <person name="Hanley Z."/>
            <person name="Storey R."/>
            <person name="Thrimawithana A."/>
            <person name="Thomson S."/>
            <person name="David C."/>
            <person name="Testolin R."/>
        </authorList>
    </citation>
    <scope>NUCLEOTIDE SEQUENCE [LARGE SCALE GENOMIC DNA]</scope>
    <source>
        <strain evidence="8">cv. Red5</strain>
        <tissue evidence="7">Young leaf</tissue>
    </source>
</reference>
<gene>
    <name evidence="7" type="ORF">CEY00_Acc27320</name>
</gene>
<sequence>MVDGGTEGFKGHARVIVPGVTPCFECTIWLFPPQVKFPLCTLAETPRTAAHCIEYAHLIKWDEVHSGKTFDPDNPEHMQWVYSEGVVKNIIPAIASTNAIISAACALETLKIASACSKTLSNYLTYNGVEGLHTKVTEFVKDKDCLVCGPGVVMDMDSLVTLREFISLLEDHPKLLLSRASVTHRGKNLYMQAPPVLEEMTRSNLDLPLFDLMDKVLKDVVHVTGTTSKSDKKTSSLRKLRIVFKGVDGVTDMDTAGGA</sequence>
<dbReference type="PROSITE" id="PS00865">
    <property type="entry name" value="UBIQUITIN_ACTIVAT_2"/>
    <property type="match status" value="1"/>
</dbReference>
<evidence type="ECO:0000256" key="3">
    <source>
        <dbReference type="ARBA" id="ARBA00022840"/>
    </source>
</evidence>
<dbReference type="Gene3D" id="1.10.10.520">
    <property type="entry name" value="Ubiquitin activating enzymes (Uba3). Chain: B, domain 2"/>
    <property type="match status" value="1"/>
</dbReference>
<dbReference type="InterPro" id="IPR014929">
    <property type="entry name" value="E2-binding"/>
</dbReference>
<proteinExistence type="inferred from homology"/>
<dbReference type="InterPro" id="IPR000594">
    <property type="entry name" value="ThiF_NAD_FAD-bd"/>
</dbReference>
<accession>A0A2R6PK53</accession>
<evidence type="ECO:0000256" key="4">
    <source>
        <dbReference type="PROSITE-ProRule" id="PRU10132"/>
    </source>
</evidence>
<dbReference type="STRING" id="1590841.A0A2R6PK53"/>
<dbReference type="EC" id="6.2.1.64" evidence="5"/>
<evidence type="ECO:0000259" key="6">
    <source>
        <dbReference type="SMART" id="SM01181"/>
    </source>
</evidence>
<dbReference type="GO" id="GO:0005634">
    <property type="term" value="C:nucleus"/>
    <property type="evidence" value="ECO:0007669"/>
    <property type="project" value="TreeGrafter"/>
</dbReference>
<comment type="similarity">
    <text evidence="5">Belongs to the ubiquitin-activating E1 family. UBA3 subfamily.</text>
</comment>
<keyword evidence="8" id="KW-1185">Reference proteome</keyword>
<dbReference type="UniPathway" id="UPA00885"/>
<dbReference type="SMART" id="SM01181">
    <property type="entry name" value="E2_bind"/>
    <property type="match status" value="1"/>
</dbReference>
<dbReference type="Pfam" id="PF08825">
    <property type="entry name" value="E2_bind"/>
    <property type="match status" value="1"/>
</dbReference>
<dbReference type="GO" id="GO:0005524">
    <property type="term" value="F:ATP binding"/>
    <property type="evidence" value="ECO:0007669"/>
    <property type="project" value="UniProtKB-UniRule"/>
</dbReference>
<dbReference type="AlphaFoldDB" id="A0A2R6PK53"/>
<dbReference type="EMBL" id="NKQK01000024">
    <property type="protein sequence ID" value="PSR92721.1"/>
    <property type="molecule type" value="Genomic_DNA"/>
</dbReference>
<dbReference type="GO" id="GO:0019781">
    <property type="term" value="F:NEDD8 activating enzyme activity"/>
    <property type="evidence" value="ECO:0007669"/>
    <property type="project" value="UniProtKB-UniRule"/>
</dbReference>
<dbReference type="InterPro" id="IPR023318">
    <property type="entry name" value="Ub_act_enz_dom_a_sf"/>
</dbReference>
<comment type="caution">
    <text evidence="7">The sequence shown here is derived from an EMBL/GenBank/DDBJ whole genome shotgun (WGS) entry which is preliminary data.</text>
</comment>